<feature type="transmembrane region" description="Helical" evidence="9">
    <location>
        <begin position="232"/>
        <end position="252"/>
    </location>
</feature>
<dbReference type="GO" id="GO:0005886">
    <property type="term" value="C:plasma membrane"/>
    <property type="evidence" value="ECO:0007669"/>
    <property type="project" value="UniProtKB-SubCell"/>
</dbReference>
<evidence type="ECO:0000256" key="5">
    <source>
        <dbReference type="ARBA" id="ARBA00022989"/>
    </source>
</evidence>
<sequence length="342" mass="39545">MYVRERIDLRHIFRDSWRVMVISALWALVVVAIYDVGGVRFIGIPIAPVTTIGIVVSLYLGFKSNSAYNRWWEARTIWGAIVNDSRIWANHSLTLVTDVPGADARQAAHTLIYRHLAFVNALAFQLRKNSRLKPAQKQHVFDRRLQDVSAFDTSTRECYRRYLSAEEADDLNRYANPAVHIVRKQGAHLQRLLRDGAIDDNRIVQMAEVLGRFYDSQGRCERIKNAPFPRQITHFGRIFTYIFMALMPLALIETFERTLSEHDLTLFAAHEYMFVMVPFSMVISWLFYLVEKISESCEDPFEWGTTDVPISALTRTIEIDLMQMLDEPDVPQQLQPIDGVLY</sequence>
<accession>A0A934IN65</accession>
<evidence type="ECO:0000313" key="10">
    <source>
        <dbReference type="EMBL" id="MBJ3775536.1"/>
    </source>
</evidence>
<dbReference type="Pfam" id="PF25539">
    <property type="entry name" value="Bestrophin_2"/>
    <property type="match status" value="1"/>
</dbReference>
<dbReference type="AlphaFoldDB" id="A0A934IN65"/>
<proteinExistence type="inferred from homology"/>
<dbReference type="Proteomes" id="UP000609531">
    <property type="component" value="Unassembled WGS sequence"/>
</dbReference>
<name>A0A934IN65_9HYPH</name>
<evidence type="ECO:0000256" key="6">
    <source>
        <dbReference type="ARBA" id="ARBA00023065"/>
    </source>
</evidence>
<dbReference type="PANTHER" id="PTHR33281:SF19">
    <property type="entry name" value="VOLTAGE-DEPENDENT ANION CHANNEL-FORMING PROTEIN YNEE"/>
    <property type="match status" value="1"/>
</dbReference>
<protein>
    <recommendedName>
        <fullName evidence="12">Multidrug transporter</fullName>
    </recommendedName>
</protein>
<keyword evidence="11" id="KW-1185">Reference proteome</keyword>
<dbReference type="RefSeq" id="WP_198881422.1">
    <property type="nucleotide sequence ID" value="NZ_JAEKJA010000005.1"/>
</dbReference>
<keyword evidence="3" id="KW-1003">Cell membrane</keyword>
<keyword evidence="5 9" id="KW-1133">Transmembrane helix</keyword>
<evidence type="ECO:0000256" key="4">
    <source>
        <dbReference type="ARBA" id="ARBA00022692"/>
    </source>
</evidence>
<keyword evidence="4 9" id="KW-0812">Transmembrane</keyword>
<organism evidence="10 11">
    <name type="scientific">Acuticoccus mangrovi</name>
    <dbReference type="NCBI Taxonomy" id="2796142"/>
    <lineage>
        <taxon>Bacteria</taxon>
        <taxon>Pseudomonadati</taxon>
        <taxon>Pseudomonadota</taxon>
        <taxon>Alphaproteobacteria</taxon>
        <taxon>Hyphomicrobiales</taxon>
        <taxon>Amorphaceae</taxon>
        <taxon>Acuticoccus</taxon>
    </lineage>
</organism>
<keyword evidence="2" id="KW-0813">Transport</keyword>
<evidence type="ECO:0000313" key="11">
    <source>
        <dbReference type="Proteomes" id="UP000609531"/>
    </source>
</evidence>
<dbReference type="InterPro" id="IPR044669">
    <property type="entry name" value="YneE/VCCN1/2-like"/>
</dbReference>
<feature type="transmembrane region" description="Helical" evidence="9">
    <location>
        <begin position="272"/>
        <end position="290"/>
    </location>
</feature>
<evidence type="ECO:0000256" key="1">
    <source>
        <dbReference type="ARBA" id="ARBA00004651"/>
    </source>
</evidence>
<dbReference type="GO" id="GO:0005254">
    <property type="term" value="F:chloride channel activity"/>
    <property type="evidence" value="ECO:0007669"/>
    <property type="project" value="InterPro"/>
</dbReference>
<comment type="subcellular location">
    <subcellularLocation>
        <location evidence="1">Cell membrane</location>
        <topology evidence="1">Multi-pass membrane protein</topology>
    </subcellularLocation>
</comment>
<feature type="transmembrane region" description="Helical" evidence="9">
    <location>
        <begin position="16"/>
        <end position="34"/>
    </location>
</feature>
<gene>
    <name evidence="10" type="ORF">JCR33_07570</name>
</gene>
<evidence type="ECO:0000256" key="3">
    <source>
        <dbReference type="ARBA" id="ARBA00022475"/>
    </source>
</evidence>
<dbReference type="PANTHER" id="PTHR33281">
    <property type="entry name" value="UPF0187 PROTEIN YNEE"/>
    <property type="match status" value="1"/>
</dbReference>
<keyword evidence="7 9" id="KW-0472">Membrane</keyword>
<keyword evidence="6" id="KW-0406">Ion transport</keyword>
<reference evidence="10" key="1">
    <citation type="submission" date="2020-12" db="EMBL/GenBank/DDBJ databases">
        <title>Bacterial taxonomy.</title>
        <authorList>
            <person name="Pan X."/>
        </authorList>
    </citation>
    <scope>NUCLEOTIDE SEQUENCE</scope>
    <source>
        <strain evidence="10">B2012</strain>
    </source>
</reference>
<comment type="similarity">
    <text evidence="8">Belongs to the anion channel-forming bestrophin (TC 1.A.46) family.</text>
</comment>
<evidence type="ECO:0000256" key="8">
    <source>
        <dbReference type="ARBA" id="ARBA00034708"/>
    </source>
</evidence>
<evidence type="ECO:0000256" key="9">
    <source>
        <dbReference type="SAM" id="Phobius"/>
    </source>
</evidence>
<comment type="caution">
    <text evidence="10">The sequence shown here is derived from an EMBL/GenBank/DDBJ whole genome shotgun (WGS) entry which is preliminary data.</text>
</comment>
<feature type="transmembrane region" description="Helical" evidence="9">
    <location>
        <begin position="40"/>
        <end position="62"/>
    </location>
</feature>
<evidence type="ECO:0000256" key="7">
    <source>
        <dbReference type="ARBA" id="ARBA00023136"/>
    </source>
</evidence>
<evidence type="ECO:0008006" key="12">
    <source>
        <dbReference type="Google" id="ProtNLM"/>
    </source>
</evidence>
<evidence type="ECO:0000256" key="2">
    <source>
        <dbReference type="ARBA" id="ARBA00022448"/>
    </source>
</evidence>
<dbReference type="EMBL" id="JAEKJA010000005">
    <property type="protein sequence ID" value="MBJ3775536.1"/>
    <property type="molecule type" value="Genomic_DNA"/>
</dbReference>